<dbReference type="PIRSF" id="PIRSF004548">
    <property type="entry name" value="CreD"/>
    <property type="match status" value="1"/>
</dbReference>
<keyword evidence="1" id="KW-0812">Transmembrane</keyword>
<dbReference type="Pfam" id="PF06123">
    <property type="entry name" value="CreD"/>
    <property type="match status" value="1"/>
</dbReference>
<keyword evidence="3" id="KW-1185">Reference proteome</keyword>
<dbReference type="KEGG" id="tbv:H9L17_04735"/>
<reference evidence="2 3" key="1">
    <citation type="submission" date="2020-08" db="EMBL/GenBank/DDBJ databases">
        <title>Genome sequence of Thermomonas brevis KACC 16975T.</title>
        <authorList>
            <person name="Hyun D.-W."/>
            <person name="Bae J.-W."/>
        </authorList>
    </citation>
    <scope>NUCLEOTIDE SEQUENCE [LARGE SCALE GENOMIC DNA]</scope>
    <source>
        <strain evidence="2 3">KACC 16975</strain>
    </source>
</reference>
<feature type="transmembrane region" description="Helical" evidence="1">
    <location>
        <begin position="342"/>
        <end position="360"/>
    </location>
</feature>
<evidence type="ECO:0000313" key="3">
    <source>
        <dbReference type="Proteomes" id="UP000515977"/>
    </source>
</evidence>
<proteinExistence type="predicted"/>
<gene>
    <name evidence="2" type="ORF">H9L17_04735</name>
</gene>
<feature type="transmembrane region" description="Helical" evidence="1">
    <location>
        <begin position="366"/>
        <end position="387"/>
    </location>
</feature>
<evidence type="ECO:0000256" key="1">
    <source>
        <dbReference type="SAM" id="Phobius"/>
    </source>
</evidence>
<name>A0A7G9QVS2_9GAMM</name>
<dbReference type="GO" id="GO:0005886">
    <property type="term" value="C:plasma membrane"/>
    <property type="evidence" value="ECO:0007669"/>
    <property type="project" value="TreeGrafter"/>
</dbReference>
<keyword evidence="1" id="KW-0472">Membrane</keyword>
<feature type="transmembrane region" description="Helical" evidence="1">
    <location>
        <begin position="394"/>
        <end position="415"/>
    </location>
</feature>
<evidence type="ECO:0000313" key="2">
    <source>
        <dbReference type="EMBL" id="QNN47447.1"/>
    </source>
</evidence>
<dbReference type="PANTHER" id="PTHR30092">
    <property type="entry name" value="INNER MEMBRANE PROTEIN CRED"/>
    <property type="match status" value="1"/>
</dbReference>
<dbReference type="Proteomes" id="UP000515977">
    <property type="component" value="Chromosome"/>
</dbReference>
<dbReference type="NCBIfam" id="NF008712">
    <property type="entry name" value="PRK11715.1-1"/>
    <property type="match status" value="1"/>
</dbReference>
<dbReference type="InterPro" id="IPR010364">
    <property type="entry name" value="Uncharacterised_IM_CreD"/>
</dbReference>
<protein>
    <submittedName>
        <fullName evidence="2">Cell envelope integrity protein CreD</fullName>
    </submittedName>
</protein>
<dbReference type="PANTHER" id="PTHR30092:SF0">
    <property type="entry name" value="INNER MEMBRANE PROTEIN CRED"/>
    <property type="match status" value="1"/>
</dbReference>
<dbReference type="AlphaFoldDB" id="A0A7G9QVS2"/>
<dbReference type="EMBL" id="CP060711">
    <property type="protein sequence ID" value="QNN47447.1"/>
    <property type="molecule type" value="Genomic_DNA"/>
</dbReference>
<feature type="transmembrane region" description="Helical" evidence="1">
    <location>
        <begin position="421"/>
        <end position="440"/>
    </location>
</feature>
<organism evidence="2 3">
    <name type="scientific">Thermomonas brevis</name>
    <dbReference type="NCBI Taxonomy" id="215691"/>
    <lineage>
        <taxon>Bacteria</taxon>
        <taxon>Pseudomonadati</taxon>
        <taxon>Pseudomonadota</taxon>
        <taxon>Gammaproteobacteria</taxon>
        <taxon>Lysobacterales</taxon>
        <taxon>Lysobacteraceae</taxon>
        <taxon>Thermomonas</taxon>
    </lineage>
</organism>
<feature type="transmembrane region" description="Helical" evidence="1">
    <location>
        <begin position="317"/>
        <end position="335"/>
    </location>
</feature>
<accession>A0A7G9QVS2</accession>
<sequence length="458" mass="49669">MRLAFKMAMVAVLTLAILIPLQMVRGVIHDRQQYREEAVRDIAAGFGGRQVLAGPVLVVPYEERVVDTVNGEDGSVRQVVRRKTGQWTFFPDALSIDGELKPDLRRRGLHQVRVYAWSGNAVARFDAAVPAESDGVQRSIGQPWLSVGIADVGGLDGAPQVRVNGAPVAVEQGLGHADGSGVHARLAVPAAGQRLRLDVRVALRLRGTETFAMLPLGNDNDLRLRSTWPHPKFEGRSPQQDVGDGGFRARWQIASVANNAQRRYLQEPSLAPEARLSDAARAALERGMPWTAPGDAVSVSLLDPVNPYVQADRASKYGLLFVLLTFVGFFMFELIRQVRVHPIQYLLVGMAIAIFFLLLVSLSEHIAFGLSYLLASLACIGLIGFYLSAVLRGGLRGLGFAAMLGTLYAALYGLLLSEDNALALGSGLLFAILAAIMVATRRVDWYQLASREADGGPR</sequence>
<dbReference type="RefSeq" id="WP_187571192.1">
    <property type="nucleotide sequence ID" value="NZ_CP060711.1"/>
</dbReference>
<keyword evidence="1" id="KW-1133">Transmembrane helix</keyword>